<dbReference type="InterPro" id="IPR012452">
    <property type="entry name" value="DUF1657"/>
</dbReference>
<evidence type="ECO:0000313" key="2">
    <source>
        <dbReference type="EMBL" id="OXT08547.1"/>
    </source>
</evidence>
<dbReference type="Pfam" id="PF07870">
    <property type="entry name" value="DUF1657"/>
    <property type="match status" value="1"/>
</dbReference>
<dbReference type="Gene3D" id="1.20.1260.10">
    <property type="match status" value="1"/>
</dbReference>
<gene>
    <name evidence="2" type="ORF">CE561_04770</name>
    <name evidence="1" type="ORF">Thert_01451</name>
</gene>
<reference evidence="2 4" key="2">
    <citation type="submission" date="2017-06" db="EMBL/GenBank/DDBJ databases">
        <title>Isolation and characterization of a thermophilic and butanogenic Thermoanaerobacterium thermosaccharolyticum M5 capable of efficient degradation of hemicellulose.</title>
        <authorList>
            <person name="Xin F."/>
            <person name="Jiang Y."/>
        </authorList>
    </citation>
    <scope>NUCLEOTIDE SEQUENCE [LARGE SCALE GENOMIC DNA]</scope>
    <source>
        <strain evidence="2 4">M5</strain>
    </source>
</reference>
<reference evidence="1 3" key="1">
    <citation type="submission" date="2016-08" db="EMBL/GenBank/DDBJ databases">
        <title>A novel genetic cassette of butanologenic Thermoanaerobacterium thermosaccharolyticum that directly convert cellulose to butanol.</title>
        <authorList>
            <person name="Li T."/>
            <person name="He J."/>
        </authorList>
    </citation>
    <scope>NUCLEOTIDE SEQUENCE [LARGE SCALE GENOMIC DNA]</scope>
    <source>
        <strain evidence="1 3">TG57</strain>
    </source>
</reference>
<evidence type="ECO:0000313" key="1">
    <source>
        <dbReference type="EMBL" id="AST57501.1"/>
    </source>
</evidence>
<dbReference type="RefSeq" id="WP_013296629.1">
    <property type="nucleotide sequence ID" value="NZ_CP016893.1"/>
</dbReference>
<protein>
    <submittedName>
        <fullName evidence="2">Rubrerythrin family protein</fullName>
    </submittedName>
</protein>
<evidence type="ECO:0000313" key="3">
    <source>
        <dbReference type="Proteomes" id="UP000214975"/>
    </source>
</evidence>
<dbReference type="EMBL" id="NKHD01000013">
    <property type="protein sequence ID" value="OXT08547.1"/>
    <property type="molecule type" value="Genomic_DNA"/>
</dbReference>
<dbReference type="SUPFAM" id="SSF47240">
    <property type="entry name" value="Ferritin-like"/>
    <property type="match status" value="1"/>
</dbReference>
<name>A0A231VKA1_THETR</name>
<dbReference type="Proteomes" id="UP000215301">
    <property type="component" value="Unassembled WGS sequence"/>
</dbReference>
<dbReference type="AlphaFoldDB" id="A0A231VKA1"/>
<evidence type="ECO:0000313" key="4">
    <source>
        <dbReference type="Proteomes" id="UP000215301"/>
    </source>
</evidence>
<dbReference type="EMBL" id="CP016893">
    <property type="protein sequence ID" value="AST57501.1"/>
    <property type="molecule type" value="Genomic_DNA"/>
</dbReference>
<dbReference type="Proteomes" id="UP000214975">
    <property type="component" value="Chromosome"/>
</dbReference>
<dbReference type="GeneID" id="93862958"/>
<dbReference type="InterPro" id="IPR009078">
    <property type="entry name" value="Ferritin-like_SF"/>
</dbReference>
<sequence length="82" mass="9243">MTVKSDIEKAVAAAQSALGTYAQFASATDDPAAKQMFQQMQQDMQRHVNMLNNRLNYINSNNKLNQQQQATQQVQNILSNKK</sequence>
<accession>A0A231VKA1</accession>
<organism evidence="2 4">
    <name type="scientific">Thermoanaerobacterium thermosaccharolyticum</name>
    <name type="common">Clostridium thermosaccharolyticum</name>
    <dbReference type="NCBI Taxonomy" id="1517"/>
    <lineage>
        <taxon>Bacteria</taxon>
        <taxon>Bacillati</taxon>
        <taxon>Bacillota</taxon>
        <taxon>Clostridia</taxon>
        <taxon>Thermoanaerobacterales</taxon>
        <taxon>Thermoanaerobacteraceae</taxon>
        <taxon>Thermoanaerobacterium</taxon>
    </lineage>
</organism>
<proteinExistence type="predicted"/>
<dbReference type="OMA" id="AYCEATK"/>
<dbReference type="InterPro" id="IPR012347">
    <property type="entry name" value="Ferritin-like"/>
</dbReference>